<evidence type="ECO:0000256" key="13">
    <source>
        <dbReference type="ARBA" id="ARBA00030745"/>
    </source>
</evidence>
<dbReference type="InterPro" id="IPR001296">
    <property type="entry name" value="Glyco_trans_1"/>
</dbReference>
<keyword evidence="7" id="KW-0808">Transferase</keyword>
<feature type="transmembrane region" description="Helical" evidence="18">
    <location>
        <begin position="20"/>
        <end position="45"/>
    </location>
</feature>
<dbReference type="GO" id="GO:0004578">
    <property type="term" value="F:chitobiosyldiphosphodolichol beta-mannosyltransferase activity"/>
    <property type="evidence" value="ECO:0007669"/>
    <property type="project" value="UniProtKB-EC"/>
</dbReference>
<dbReference type="SUPFAM" id="SSF53756">
    <property type="entry name" value="UDP-Glycosyltransferase/glycogen phosphorylase"/>
    <property type="match status" value="1"/>
</dbReference>
<evidence type="ECO:0000256" key="17">
    <source>
        <dbReference type="ARBA" id="ARBA00045071"/>
    </source>
</evidence>
<organism evidence="20 21">
    <name type="scientific">Dekkera bruxellensis</name>
    <name type="common">Brettanomyces custersii</name>
    <dbReference type="NCBI Taxonomy" id="5007"/>
    <lineage>
        <taxon>Eukaryota</taxon>
        <taxon>Fungi</taxon>
        <taxon>Dikarya</taxon>
        <taxon>Ascomycota</taxon>
        <taxon>Saccharomycotina</taxon>
        <taxon>Pichiomycetes</taxon>
        <taxon>Pichiales</taxon>
        <taxon>Pichiaceae</taxon>
        <taxon>Brettanomyces</taxon>
    </lineage>
</organism>
<comment type="similarity">
    <text evidence="3">Belongs to the glycosyltransferase group 1 family.</text>
</comment>
<keyword evidence="9" id="KW-0256">Endoplasmic reticulum</keyword>
<dbReference type="PANTHER" id="PTHR13036:SF0">
    <property type="entry name" value="CHITOBIOSYLDIPHOSPHODOLICHOL BETA-MANNOSYLTRANSFERASE"/>
    <property type="match status" value="1"/>
</dbReference>
<comment type="pathway">
    <text evidence="2">Protein modification; protein glycosylation.</text>
</comment>
<keyword evidence="11 18" id="KW-0472">Membrane</keyword>
<reference evidence="20 21" key="1">
    <citation type="submission" date="2019-07" db="EMBL/GenBank/DDBJ databases">
        <authorList>
            <person name="Friedrich A."/>
            <person name="Schacherer J."/>
        </authorList>
    </citation>
    <scope>NUCLEOTIDE SEQUENCE [LARGE SCALE GENOMIC DNA]</scope>
</reference>
<evidence type="ECO:0000256" key="10">
    <source>
        <dbReference type="ARBA" id="ARBA00022989"/>
    </source>
</evidence>
<name>A0A7D9CXU7_DEKBR</name>
<evidence type="ECO:0000313" key="20">
    <source>
        <dbReference type="EMBL" id="VUG18334.1"/>
    </source>
</evidence>
<keyword evidence="10 18" id="KW-1133">Transmembrane helix</keyword>
<keyword evidence="8 18" id="KW-0812">Transmembrane</keyword>
<evidence type="ECO:0000256" key="11">
    <source>
        <dbReference type="ARBA" id="ARBA00023136"/>
    </source>
</evidence>
<evidence type="ECO:0000256" key="9">
    <source>
        <dbReference type="ARBA" id="ARBA00022824"/>
    </source>
</evidence>
<keyword evidence="21" id="KW-1185">Reference proteome</keyword>
<dbReference type="InterPro" id="IPR026051">
    <property type="entry name" value="ALG1-like"/>
</dbReference>
<evidence type="ECO:0000256" key="15">
    <source>
        <dbReference type="ARBA" id="ARBA00031566"/>
    </source>
</evidence>
<comment type="function">
    <text evidence="12">Participates in the formation of the lipid-linked precursor oligosaccharide for N-glycosylation. Involved in assembling the dolichol-pyrophosphate-GlcNAc(2)-Man(5) intermediate on the cytoplasmic surface of the ER.</text>
</comment>
<sequence>MRDLTEIEAAFAGVNWRPHLIRIAIVWVIIPFFFYYFVASLTYWLGIRRKRLRLSGKDADEAVVIVLGDLGRSPRITYQARSLVEHGFLVNVCGYIESALPSFLYDEDIELNEISVIRNTRHLPYALFAASKAISQVFELVGVLTRVITDRTKYVLIQNPPCFPLLAILVLLKLTICPHIKLVIDWHNFNYTILNLRYQNERHPLVKFLKAYERCLGAKYTDLNLTVTDAMRKFLIGKFGFPSKKVITLHDRPAEKFRPLSGRTEFRDIQANHAEIFAGTKFDSTKDKILITATSFTADEDFNVLVDGLIALDDLLEEEKAKPKVLMIVTGKGPLKNAFLKRTAAHNWSHVTIKSVWLSDEEYPKVLRIADLGISLHYSSSGLDLPMKIVDLFGSGVPVLSMGYPVIHELVHEGQNGVCMSDNKSGEEMGQKLNRILFCEPEVMGKLKSGAVHESSVKWNDEWEAKLGQIMRH</sequence>
<dbReference type="PANTHER" id="PTHR13036">
    <property type="entry name" value="BETA1,4 MANNOSYLTRANSFERASE"/>
    <property type="match status" value="1"/>
</dbReference>
<gene>
    <name evidence="20" type="primary">ALG1</name>
    <name evidence="20" type="ORF">DEBR0S3_08042G</name>
</gene>
<dbReference type="EC" id="2.4.1.142" evidence="4"/>
<dbReference type="GO" id="GO:0005789">
    <property type="term" value="C:endoplasmic reticulum membrane"/>
    <property type="evidence" value="ECO:0007669"/>
    <property type="project" value="UniProtKB-SubCell"/>
</dbReference>
<protein>
    <recommendedName>
        <fullName evidence="5">Chitobiosyldiphosphodolichol beta-mannosyltransferase</fullName>
        <ecNumber evidence="4">2.4.1.142</ecNumber>
    </recommendedName>
    <alternativeName>
        <fullName evidence="13">Asparagine-linked glycosylation protein 1</fullName>
    </alternativeName>
    <alternativeName>
        <fullName evidence="15">Beta-1,4-mannosyltransferase</fullName>
    </alternativeName>
    <alternativeName>
        <fullName evidence="16">GDP-Man:GlcNAc2-PP-dolichol mannosyltransferase</fullName>
    </alternativeName>
    <alternativeName>
        <fullName evidence="14">GDP-mannose-dolichol diphosphochitobiose mannosyltransferase</fullName>
    </alternativeName>
</protein>
<dbReference type="AlphaFoldDB" id="A0A7D9CXU7"/>
<dbReference type="Proteomes" id="UP000478008">
    <property type="component" value="Unassembled WGS sequence"/>
</dbReference>
<evidence type="ECO:0000256" key="5">
    <source>
        <dbReference type="ARBA" id="ARBA00015841"/>
    </source>
</evidence>
<evidence type="ECO:0000256" key="4">
    <source>
        <dbReference type="ARBA" id="ARBA00012611"/>
    </source>
</evidence>
<evidence type="ECO:0000256" key="1">
    <source>
        <dbReference type="ARBA" id="ARBA00004389"/>
    </source>
</evidence>
<evidence type="ECO:0000313" key="21">
    <source>
        <dbReference type="Proteomes" id="UP000478008"/>
    </source>
</evidence>
<evidence type="ECO:0000259" key="19">
    <source>
        <dbReference type="Pfam" id="PF00534"/>
    </source>
</evidence>
<evidence type="ECO:0000256" key="18">
    <source>
        <dbReference type="SAM" id="Phobius"/>
    </source>
</evidence>
<feature type="domain" description="Glycosyl transferase family 1" evidence="19">
    <location>
        <begin position="311"/>
        <end position="440"/>
    </location>
</feature>
<dbReference type="Gene3D" id="3.40.50.2000">
    <property type="entry name" value="Glycogen Phosphorylase B"/>
    <property type="match status" value="2"/>
</dbReference>
<dbReference type="UniPathway" id="UPA00378"/>
<comment type="catalytic activity">
    <reaction evidence="17">
        <text>an N,N'-diacetylchitobiosyl-diphospho-di-trans,poly-cis-dolichol + GDP-alpha-D-mannose = a beta-D-Man-(1-&gt;4)-beta-D-GlcNAc-(1-&gt;4)-alpha-D-GlcNAc-diphospho-di-trans,poly-cis-dolichol + GDP + H(+)</text>
        <dbReference type="Rhea" id="RHEA:13865"/>
        <dbReference type="Rhea" id="RHEA-COMP:19510"/>
        <dbReference type="Rhea" id="RHEA-COMP:19511"/>
        <dbReference type="ChEBI" id="CHEBI:15378"/>
        <dbReference type="ChEBI" id="CHEBI:57269"/>
        <dbReference type="ChEBI" id="CHEBI:57527"/>
        <dbReference type="ChEBI" id="CHEBI:58189"/>
        <dbReference type="ChEBI" id="CHEBI:58472"/>
        <dbReference type="EC" id="2.4.1.142"/>
    </reaction>
    <physiologicalReaction direction="left-to-right" evidence="17">
        <dbReference type="Rhea" id="RHEA:13866"/>
    </physiologicalReaction>
</comment>
<evidence type="ECO:0000256" key="16">
    <source>
        <dbReference type="ARBA" id="ARBA00033088"/>
    </source>
</evidence>
<dbReference type="Pfam" id="PF00534">
    <property type="entry name" value="Glycos_transf_1"/>
    <property type="match status" value="1"/>
</dbReference>
<evidence type="ECO:0000256" key="8">
    <source>
        <dbReference type="ARBA" id="ARBA00022692"/>
    </source>
</evidence>
<evidence type="ECO:0000256" key="2">
    <source>
        <dbReference type="ARBA" id="ARBA00004922"/>
    </source>
</evidence>
<evidence type="ECO:0000256" key="12">
    <source>
        <dbReference type="ARBA" id="ARBA00024899"/>
    </source>
</evidence>
<evidence type="ECO:0000256" key="6">
    <source>
        <dbReference type="ARBA" id="ARBA00022676"/>
    </source>
</evidence>
<evidence type="ECO:0000256" key="7">
    <source>
        <dbReference type="ARBA" id="ARBA00022679"/>
    </source>
</evidence>
<comment type="subcellular location">
    <subcellularLocation>
        <location evidence="1">Endoplasmic reticulum membrane</location>
        <topology evidence="1">Single-pass membrane protein</topology>
    </subcellularLocation>
</comment>
<evidence type="ECO:0000256" key="14">
    <source>
        <dbReference type="ARBA" id="ARBA00031434"/>
    </source>
</evidence>
<keyword evidence="6" id="KW-0328">Glycosyltransferase</keyword>
<accession>A0A7D9CXU7</accession>
<evidence type="ECO:0000256" key="3">
    <source>
        <dbReference type="ARBA" id="ARBA00006122"/>
    </source>
</evidence>
<proteinExistence type="inferred from homology"/>
<dbReference type="EMBL" id="CABFWN010000003">
    <property type="protein sequence ID" value="VUG18334.1"/>
    <property type="molecule type" value="Genomic_DNA"/>
</dbReference>